<gene>
    <name evidence="2" type="ORF">EP073_01225</name>
</gene>
<dbReference type="PROSITE" id="PS00409">
    <property type="entry name" value="PROKAR_NTER_METHYL"/>
    <property type="match status" value="1"/>
</dbReference>
<dbReference type="InterPro" id="IPR012902">
    <property type="entry name" value="N_methyl_site"/>
</dbReference>
<keyword evidence="3" id="KW-1185">Reference proteome</keyword>
<dbReference type="InterPro" id="IPR045584">
    <property type="entry name" value="Pilin-like"/>
</dbReference>
<protein>
    <submittedName>
        <fullName evidence="2">Prepilin-type N-terminal cleavage/methylation domain-containing protein</fullName>
    </submittedName>
</protein>
<dbReference type="EMBL" id="CP035108">
    <property type="protein sequence ID" value="QAR32071.1"/>
    <property type="molecule type" value="Genomic_DNA"/>
</dbReference>
<dbReference type="Proteomes" id="UP000287502">
    <property type="component" value="Chromosome"/>
</dbReference>
<reference evidence="2 3" key="1">
    <citation type="submission" date="2019-01" db="EMBL/GenBank/DDBJ databases">
        <title>Geovibrio thiophilus DSM 11263, complete genome.</title>
        <authorList>
            <person name="Spring S."/>
            <person name="Bunk B."/>
            <person name="Sproer C."/>
        </authorList>
    </citation>
    <scope>NUCLEOTIDE SEQUENCE [LARGE SCALE GENOMIC DNA]</scope>
    <source>
        <strain evidence="2 3">DSM 11263</strain>
    </source>
</reference>
<dbReference type="AlphaFoldDB" id="A0A410JVM1"/>
<sequence>MRKKGFSLIELLVVLVIAGVLVTALYTTYISLYSGSKQLSKVAESNIENIISSEIIRVDLSNAGFGLARGEETAAGDTLYPVGWDDGTLQIFTTYDRLEPRTHGWVLLKCEEEGVSCETDNDSDRREAVHFNGLKVIDTGTNRIIEHDLNSVTTLDFRYAVGYPYDTGAAEKFREINYRIADDCDDDGNADISDRCSPNTSVLCRGTVPVADCVGGWAVYAGYDDGGEIVYDTLANVITDDPDNLFNLRRLVLYVLVQEGQFDRNFNFGADEMVKELDFDAEDNALDQLSMPLPDESRNYRWNIMTIDTKTYNIGDKYDNE</sequence>
<evidence type="ECO:0000313" key="3">
    <source>
        <dbReference type="Proteomes" id="UP000287502"/>
    </source>
</evidence>
<feature type="transmembrane region" description="Helical" evidence="1">
    <location>
        <begin position="12"/>
        <end position="32"/>
    </location>
</feature>
<keyword evidence="1" id="KW-0472">Membrane</keyword>
<evidence type="ECO:0000256" key="1">
    <source>
        <dbReference type="SAM" id="Phobius"/>
    </source>
</evidence>
<keyword evidence="1" id="KW-0812">Transmembrane</keyword>
<name>A0A410JVM1_9BACT</name>
<keyword evidence="1" id="KW-1133">Transmembrane helix</keyword>
<accession>A0A410JVM1</accession>
<organism evidence="2 3">
    <name type="scientific">Geovibrio thiophilus</name>
    <dbReference type="NCBI Taxonomy" id="139438"/>
    <lineage>
        <taxon>Bacteria</taxon>
        <taxon>Pseudomonadati</taxon>
        <taxon>Deferribacterota</taxon>
        <taxon>Deferribacteres</taxon>
        <taxon>Deferribacterales</taxon>
        <taxon>Geovibrionaceae</taxon>
        <taxon>Geovibrio</taxon>
    </lineage>
</organism>
<dbReference type="OrthoDB" id="5430888at2"/>
<dbReference type="RefSeq" id="WP_128465358.1">
    <property type="nucleotide sequence ID" value="NZ_CP035108.1"/>
</dbReference>
<dbReference type="NCBIfam" id="TIGR02532">
    <property type="entry name" value="IV_pilin_GFxxxE"/>
    <property type="match status" value="1"/>
</dbReference>
<dbReference type="Pfam" id="PF07963">
    <property type="entry name" value="N_methyl"/>
    <property type="match status" value="1"/>
</dbReference>
<dbReference type="SUPFAM" id="SSF54523">
    <property type="entry name" value="Pili subunits"/>
    <property type="match status" value="1"/>
</dbReference>
<proteinExistence type="predicted"/>
<dbReference type="KEGG" id="gtl:EP073_01225"/>
<evidence type="ECO:0000313" key="2">
    <source>
        <dbReference type="EMBL" id="QAR32071.1"/>
    </source>
</evidence>